<evidence type="ECO:0000259" key="8">
    <source>
        <dbReference type="Pfam" id="PF03486"/>
    </source>
</evidence>
<dbReference type="InterPro" id="IPR055443">
    <property type="entry name" value="HEAT_ECM29"/>
</dbReference>
<dbReference type="SUPFAM" id="SSF51905">
    <property type="entry name" value="FAD/NAD(P)-binding domain"/>
    <property type="match status" value="1"/>
</dbReference>
<dbReference type="Gene3D" id="1.10.8.260">
    <property type="entry name" value="HI0933 insert domain-like"/>
    <property type="match status" value="1"/>
</dbReference>
<dbReference type="PANTHER" id="PTHR23346">
    <property type="entry name" value="TRANSLATIONAL ACTIVATOR GCN1-RELATED"/>
    <property type="match status" value="1"/>
</dbReference>
<dbReference type="GO" id="GO:0036503">
    <property type="term" value="P:ERAD pathway"/>
    <property type="evidence" value="ECO:0007669"/>
    <property type="project" value="TreeGrafter"/>
</dbReference>
<feature type="domain" description="Proteasome adapter and scaffold protein ECM29 HEAT-repeat" evidence="12">
    <location>
        <begin position="1258"/>
        <end position="1416"/>
    </location>
</feature>
<name>A0A1R3G5I9_COCAP</name>
<accession>A0A1R3G5I9</accession>
<dbReference type="InterPro" id="IPR055178">
    <property type="entry name" value="RsdA/BaiN/AoA(So)-like_dom"/>
</dbReference>
<comment type="caution">
    <text evidence="13">The sequence shown here is derived from an EMBL/GenBank/DDBJ whole genome shotgun (WGS) entry which is preliminary data.</text>
</comment>
<evidence type="ECO:0000256" key="5">
    <source>
        <dbReference type="ARBA" id="ARBA00022737"/>
    </source>
</evidence>
<dbReference type="InterPro" id="IPR055444">
    <property type="entry name" value="ARM_ECM29"/>
</dbReference>
<evidence type="ECO:0000259" key="12">
    <source>
        <dbReference type="Pfam" id="PF24492"/>
    </source>
</evidence>
<dbReference type="Gene3D" id="3.50.50.60">
    <property type="entry name" value="FAD/NAD(P)-binding domain"/>
    <property type="match status" value="1"/>
</dbReference>
<dbReference type="STRING" id="210143.A0A1R3G5I9"/>
<feature type="domain" description="RsdA/BaiN/AoA(So)-like insert" evidence="10">
    <location>
        <begin position="2011"/>
        <end position="2181"/>
    </location>
</feature>
<dbReference type="GO" id="GO:0005737">
    <property type="term" value="C:cytoplasm"/>
    <property type="evidence" value="ECO:0007669"/>
    <property type="project" value="UniProtKB-SubCell"/>
</dbReference>
<dbReference type="SUPFAM" id="SSF48371">
    <property type="entry name" value="ARM repeat"/>
    <property type="match status" value="2"/>
</dbReference>
<dbReference type="GO" id="GO:0060090">
    <property type="term" value="F:molecular adaptor activity"/>
    <property type="evidence" value="ECO:0007669"/>
    <property type="project" value="InterPro"/>
</dbReference>
<dbReference type="Gene3D" id="2.40.30.10">
    <property type="entry name" value="Translation factors"/>
    <property type="match status" value="1"/>
</dbReference>
<dbReference type="Pfam" id="PF13001">
    <property type="entry name" value="ECM29_N"/>
    <property type="match status" value="1"/>
</dbReference>
<dbReference type="InterPro" id="IPR024372">
    <property type="entry name" value="Ecm29_N"/>
</dbReference>
<protein>
    <recommendedName>
        <fullName evidence="15">Armadillo-like helical</fullName>
    </recommendedName>
</protein>
<evidence type="ECO:0000256" key="4">
    <source>
        <dbReference type="ARBA" id="ARBA00022630"/>
    </source>
</evidence>
<evidence type="ECO:0000256" key="3">
    <source>
        <dbReference type="ARBA" id="ARBA00022490"/>
    </source>
</evidence>
<dbReference type="EMBL" id="AWWV01015201">
    <property type="protein sequence ID" value="OMO53358.1"/>
    <property type="molecule type" value="Genomic_DNA"/>
</dbReference>
<keyword evidence="4" id="KW-0285">Flavoprotein</keyword>
<dbReference type="Pfam" id="PF24492">
    <property type="entry name" value="HEAT_ECM29"/>
    <property type="match status" value="1"/>
</dbReference>
<feature type="domain" description="Proteasome component Ecm29 N-terminal" evidence="9">
    <location>
        <begin position="24"/>
        <end position="505"/>
    </location>
</feature>
<dbReference type="InterPro" id="IPR023166">
    <property type="entry name" value="BaiN-like_dom_sf"/>
</dbReference>
<dbReference type="Pfam" id="PF22780">
    <property type="entry name" value="HI0933_like_1st"/>
    <property type="match status" value="1"/>
</dbReference>
<dbReference type="SUPFAM" id="SSF160996">
    <property type="entry name" value="HI0933 insert domain-like"/>
    <property type="match status" value="1"/>
</dbReference>
<dbReference type="GO" id="GO:0005634">
    <property type="term" value="C:nucleus"/>
    <property type="evidence" value="ECO:0007669"/>
    <property type="project" value="TreeGrafter"/>
</dbReference>
<feature type="domain" description="ECM29 ARM-like repeats" evidence="11">
    <location>
        <begin position="631"/>
        <end position="761"/>
    </location>
</feature>
<keyword evidence="6" id="KW-0274">FAD</keyword>
<proteinExistence type="predicted"/>
<keyword evidence="7" id="KW-0647">Proteasome</keyword>
<keyword evidence="14" id="KW-1185">Reference proteome</keyword>
<dbReference type="Proteomes" id="UP000188268">
    <property type="component" value="Unassembled WGS sequence"/>
</dbReference>
<dbReference type="InterPro" id="IPR011989">
    <property type="entry name" value="ARM-like"/>
</dbReference>
<reference evidence="13 14" key="1">
    <citation type="submission" date="2013-09" db="EMBL/GenBank/DDBJ databases">
        <title>Corchorus capsularis genome sequencing.</title>
        <authorList>
            <person name="Alam M."/>
            <person name="Haque M.S."/>
            <person name="Islam M.S."/>
            <person name="Emdad E.M."/>
            <person name="Islam M.M."/>
            <person name="Ahmed B."/>
            <person name="Halim A."/>
            <person name="Hossen Q.M.M."/>
            <person name="Hossain M.Z."/>
            <person name="Ahmed R."/>
            <person name="Khan M.M."/>
            <person name="Islam R."/>
            <person name="Rashid M.M."/>
            <person name="Khan S.A."/>
            <person name="Rahman M.S."/>
            <person name="Alam M."/>
        </authorList>
    </citation>
    <scope>NUCLEOTIDE SEQUENCE [LARGE SCALE GENOMIC DNA]</scope>
    <source>
        <strain evidence="14">cv. CVL-1</strain>
        <tissue evidence="13">Whole seedling</tissue>
    </source>
</reference>
<dbReference type="OMA" id="CRIKDIE"/>
<comment type="cofactor">
    <cofactor evidence="1">
        <name>FAD</name>
        <dbReference type="ChEBI" id="CHEBI:57692"/>
    </cofactor>
</comment>
<evidence type="ECO:0000256" key="7">
    <source>
        <dbReference type="ARBA" id="ARBA00022942"/>
    </source>
</evidence>
<evidence type="ECO:0000256" key="6">
    <source>
        <dbReference type="ARBA" id="ARBA00022827"/>
    </source>
</evidence>
<dbReference type="OrthoDB" id="16066at2759"/>
<evidence type="ECO:0000259" key="9">
    <source>
        <dbReference type="Pfam" id="PF13001"/>
    </source>
</evidence>
<dbReference type="NCBIfam" id="TIGR00275">
    <property type="entry name" value="aminoacetone oxidase family FAD-binding enzyme"/>
    <property type="match status" value="1"/>
</dbReference>
<evidence type="ECO:0000313" key="14">
    <source>
        <dbReference type="Proteomes" id="UP000188268"/>
    </source>
</evidence>
<evidence type="ECO:0008006" key="15">
    <source>
        <dbReference type="Google" id="ProtNLM"/>
    </source>
</evidence>
<feature type="domain" description="RsdA/BaiN/AoA(So)-like Rossmann fold-like" evidence="8">
    <location>
        <begin position="1823"/>
        <end position="2234"/>
    </location>
</feature>
<keyword evidence="3" id="KW-0963">Cytoplasm</keyword>
<dbReference type="InterPro" id="IPR016024">
    <property type="entry name" value="ARM-type_fold"/>
</dbReference>
<keyword evidence="5" id="KW-0677">Repeat</keyword>
<evidence type="ECO:0000256" key="2">
    <source>
        <dbReference type="ARBA" id="ARBA00004496"/>
    </source>
</evidence>
<sequence length="2249" mass="246557">MAESSTTPAAAAAPKSDAETEELLDRMLTRLALCDDSKLQPLLSKLLPLTISSLSSSSQPVRNKVLEILSHVNKRVKHQPEIGLPLPELWTMYIDANATPMVKNFCIVYIEMAFERAPLKEKENMSPMLVVNISKLPQQHQEILMRIVTKVIGECHASRIDDEVVVKYKLVNDSQDRDLFLEFCLHTILYQPTTQGGGSPPGLSIAQANRVAGKVPLKGDMLLTRKLGILNVIEAMELSPELVYPLYVASSADSHEAVVKRGEELIKRKASGANLDDPRLISSLFLLFTGTTSAENTAVDLRVNPGNAALKVKLMAVFCRSITAANSFPSTLQCIFGCIYGTGTTTRLKQLGMEFTVWVFKHSKVDQLKLMGPLILNGILKLLDGYSSSESDSVARDTRIYSFQAIGLLAQRLPQLFRDKIDMATRLFDALKAESQSLRFIIQEATNSLAAAYMGASAAVLMGLEALLLNNCQVEQSEVRFCAVRWATSVFDSQHCPSRFICMLGAADSRLDVREMALEGLFLGKDIGRTINQNMDHRYPKLGDMLEYILKQHPTLLDSYEMREQKLLFPSKTYVAMIKFLLKCFESELAQNNSLGRSSEFLSSVERLCLLLEHAMAFEGSAELHSTASKALVTIGSYLPEMVASHFASRISWLKQLLNHVDMDTRESVARLLGVASSCLPVDASSGLICELVASLGGTNKRFEAQHGALCATGYVTADAVSKSPSISEELLQSTLKCLVDVVNSENATLASIAMQALGHIGLYGPLPLLVSESSSGIILEVLNEKLSKLLSGDDTKAIQKIVISIGHMCVKETSTSHMKIALDLIFSLCRSKVEDILFAAGEALSFLWGGVPVTANVILKTNYTSLSMTSNFLMGDLKLSLSKYSSDEKSEGSEDCRIMVRDTITRKLFDSLLYSTRKEERCAGTVWLLSLTMYCGHHPTIQQMIPEIQEVFSHLLGEQHELTQELASQGMSIVYELGDASMKKNLVDALVSTLTGSGKRKRAIKLVEDSEVFQEGTIGESLGGGKLSTYKELCNLANEMGQPDLIYKFMDLANYQASLNSKRGAAFGFSKIAKQAGDALQPHLQSLIPRLLRYQYDPDKNVQDAMAHIWKSLVADPKRTIDENLDYIFDDLLTQCGSRLWRSREASCLALADIIQGRKFDQVGKHLKKIWLAAFRAMDDIKETVRNAGDKLCRAVTSLTIRLCDVSLTEASDARQSMDIVLPFLLAEGIMSKVDNIRKASIGVVMKLAKGAGTAVRPHLSDLVCCMLESLSSLEDQGLNYVELHAANVGIQTEKLENLRLSIAKGSPMWETLDLCINVVDSKSLEMLVPRLANLVRSGVGLNTRVGVATFINLLVQKVGVDIRPYTSMLSRLLFPVVKEEKSTAAKRAFAGALAIILKYATPSQAQKLIEDTAALHTGDRNSQISCAYLLKSYSSTALDVLSGYNTVIIPVIFLSRFEDDKHVSGLFEELWEESTSGERITLQLYLGEVISLICEGITSSSWASKRKSAQAICKLSEVLGDSLSSYHHVLLESLMKEIPGRLWEGKETLLHAIGALSKSCHEAITKEDPVLPGTILSLVSSACTKKVKKYREAAFFCLEQVIKSFGNPEFFNLVFPMLFDLCEAASPNKTGRVPFASETTKAESGDAEDVSVPIDKLMNCITSCIQVASVTDILEHKKKLMDAFLISMSPGFQWIVKMSTFSSVKELCSRLHTSLDEFQETSLYAGIATFVEEIFLSVSPKVVECISTIKISQVHIAAAECLLEITELTGGISAANSTDVGIKGEVLHLLEIEKNEQAKSLLRRCINALEKLEQSSEEELLVVVGGGAAGVFGAIRAKTIAPNLNVLVVEKGNLLSKVKISGGGRCNVTNGFCADNLVLADHYPRGHKELRGPFFNMHGPVDTMSWFVDHGVELKTEDDGRVFPVSNSSSSIIDCLLSEAKRRGVSLQTGKVVTCASVGAGGKFLLKVEKRTLNFMELLEVDYLLIASGSSQQGHSLAVQLGHSIVDPVPSLFTFKIEDSQLTELSGVTFSKVIVKLKLENMKRNVPQLTQVGPMLVTHWGLSGPAILRLSAWGARYLYSSDYKGKLVVDFVPDLHIEDLKSMLSQQKKRFAKQKVLNSCPTELGLVKRFWKYILDREGLVGDTLWASVSNNALISIAQLLKHCTFEVKGKGQFKDEFVTAGGVPLSEIHLNTMESRIQPNLYFAGEVLNVDGVTGGFNFQNAWSGGYIAGTSIGRKAGTGSLEGAI</sequence>
<dbReference type="InterPro" id="IPR004792">
    <property type="entry name" value="BaiN-like"/>
</dbReference>
<dbReference type="Pfam" id="PF23702">
    <property type="entry name" value="ARM_ECM29"/>
    <property type="match status" value="1"/>
</dbReference>
<evidence type="ECO:0000259" key="11">
    <source>
        <dbReference type="Pfam" id="PF23702"/>
    </source>
</evidence>
<evidence type="ECO:0000256" key="1">
    <source>
        <dbReference type="ARBA" id="ARBA00001974"/>
    </source>
</evidence>
<dbReference type="GO" id="GO:0043248">
    <property type="term" value="P:proteasome assembly"/>
    <property type="evidence" value="ECO:0007669"/>
    <property type="project" value="InterPro"/>
</dbReference>
<dbReference type="PANTHER" id="PTHR23346:SF19">
    <property type="entry name" value="PROTEASOME ADAPTER AND SCAFFOLD PROTEIN ECM29"/>
    <property type="match status" value="1"/>
</dbReference>
<organism evidence="13 14">
    <name type="scientific">Corchorus capsularis</name>
    <name type="common">Jute</name>
    <dbReference type="NCBI Taxonomy" id="210143"/>
    <lineage>
        <taxon>Eukaryota</taxon>
        <taxon>Viridiplantae</taxon>
        <taxon>Streptophyta</taxon>
        <taxon>Embryophyta</taxon>
        <taxon>Tracheophyta</taxon>
        <taxon>Spermatophyta</taxon>
        <taxon>Magnoliopsida</taxon>
        <taxon>eudicotyledons</taxon>
        <taxon>Gunneridae</taxon>
        <taxon>Pentapetalae</taxon>
        <taxon>rosids</taxon>
        <taxon>malvids</taxon>
        <taxon>Malvales</taxon>
        <taxon>Malvaceae</taxon>
        <taxon>Grewioideae</taxon>
        <taxon>Apeibeae</taxon>
        <taxon>Corchorus</taxon>
    </lineage>
</organism>
<dbReference type="InterPro" id="IPR057661">
    <property type="entry name" value="RsdA/BaiN/AoA(So)_Rossmann"/>
</dbReference>
<dbReference type="Gene3D" id="1.25.10.10">
    <property type="entry name" value="Leucine-rich Repeat Variant"/>
    <property type="match status" value="3"/>
</dbReference>
<dbReference type="Pfam" id="PF03486">
    <property type="entry name" value="HI0933_like"/>
    <property type="match status" value="1"/>
</dbReference>
<gene>
    <name evidence="13" type="ORF">CCACVL1_28700</name>
</gene>
<dbReference type="InterPro" id="IPR036188">
    <property type="entry name" value="FAD/NAD-bd_sf"/>
</dbReference>
<evidence type="ECO:0000313" key="13">
    <source>
        <dbReference type="EMBL" id="OMO53358.1"/>
    </source>
</evidence>
<comment type="subcellular location">
    <subcellularLocation>
        <location evidence="2">Cytoplasm</location>
    </subcellularLocation>
</comment>
<dbReference type="Gramene" id="OMO53358">
    <property type="protein sequence ID" value="OMO53358"/>
    <property type="gene ID" value="CCACVL1_28700"/>
</dbReference>
<evidence type="ECO:0000259" key="10">
    <source>
        <dbReference type="Pfam" id="PF22780"/>
    </source>
</evidence>
<dbReference type="GO" id="GO:0000502">
    <property type="term" value="C:proteasome complex"/>
    <property type="evidence" value="ECO:0007669"/>
    <property type="project" value="UniProtKB-KW"/>
</dbReference>